<organism evidence="1 2">
    <name type="scientific">Boeremia exigua</name>
    <dbReference type="NCBI Taxonomy" id="749465"/>
    <lineage>
        <taxon>Eukaryota</taxon>
        <taxon>Fungi</taxon>
        <taxon>Dikarya</taxon>
        <taxon>Ascomycota</taxon>
        <taxon>Pezizomycotina</taxon>
        <taxon>Dothideomycetes</taxon>
        <taxon>Pleosporomycetidae</taxon>
        <taxon>Pleosporales</taxon>
        <taxon>Pleosporineae</taxon>
        <taxon>Didymellaceae</taxon>
        <taxon>Boeremia</taxon>
    </lineage>
</organism>
<dbReference type="EMBL" id="JAPHNI010000373">
    <property type="protein sequence ID" value="KAJ8111811.1"/>
    <property type="molecule type" value="Genomic_DNA"/>
</dbReference>
<evidence type="ECO:0000313" key="1">
    <source>
        <dbReference type="EMBL" id="KAJ8111811.1"/>
    </source>
</evidence>
<comment type="caution">
    <text evidence="1">The sequence shown here is derived from an EMBL/GenBank/DDBJ whole genome shotgun (WGS) entry which is preliminary data.</text>
</comment>
<sequence>MNWTRVRFYASYSQHSADSGSAGTQDVEVVPCSFGDGLKIYLVDTPGFDDTERTDTEILLQISGWLSSAYTAKLKLSGIIYLHRIPDVRVGGSGVKNLRMFRGLCGEDNLGSVVLATTMWDSVAHDMSIGEMRETRLKEDPNLWGKMIEHGSKVLRHDRKETSGMEILRYLIGRKAKITLAIQTELNDEKKTLNDTGAGAALVTELERVREMYEKKILDLEAKLHKDWDENIEALKADFEQKLVKQQEDAARLQATADEIVSNERKRMEELIQERLAQQIEEERRKIKREFIKQMREKSCVVM</sequence>
<reference evidence="1" key="1">
    <citation type="submission" date="2022-11" db="EMBL/GenBank/DDBJ databases">
        <title>Genome Sequence of Boeremia exigua.</title>
        <authorList>
            <person name="Buettner E."/>
        </authorList>
    </citation>
    <scope>NUCLEOTIDE SEQUENCE</scope>
    <source>
        <strain evidence="1">CU02</strain>
    </source>
</reference>
<gene>
    <name evidence="1" type="ORF">OPT61_g5686</name>
</gene>
<proteinExistence type="predicted"/>
<name>A0ACC2I9F0_9PLEO</name>
<dbReference type="Proteomes" id="UP001153331">
    <property type="component" value="Unassembled WGS sequence"/>
</dbReference>
<protein>
    <submittedName>
        <fullName evidence="1">Uncharacterized protein</fullName>
    </submittedName>
</protein>
<keyword evidence="2" id="KW-1185">Reference proteome</keyword>
<accession>A0ACC2I9F0</accession>
<evidence type="ECO:0000313" key="2">
    <source>
        <dbReference type="Proteomes" id="UP001153331"/>
    </source>
</evidence>